<feature type="transmembrane region" description="Helical" evidence="1">
    <location>
        <begin position="30"/>
        <end position="49"/>
    </location>
</feature>
<sequence>MYMRNVYFSCIICEGWFSRVFYYLGGKDSFFYFSLTFMFFFCFNSRFAHVGGSLFDSIDIRLVVFGKSRVNSSIIICISLLSFLHNLIPSPFFSSLSFFSVGVTFMNVIAMTLTSTQTTMLCTVSTRTSRKEAYDTTRKQEKNKN</sequence>
<protein>
    <submittedName>
        <fullName evidence="2">Uncharacterized protein</fullName>
    </submittedName>
</protein>
<proteinExistence type="predicted"/>
<keyword evidence="3" id="KW-1185">Reference proteome</keyword>
<evidence type="ECO:0000313" key="3">
    <source>
        <dbReference type="Proteomes" id="UP000326268"/>
    </source>
</evidence>
<keyword evidence="1" id="KW-0472">Membrane</keyword>
<evidence type="ECO:0000313" key="2">
    <source>
        <dbReference type="EMBL" id="KAE8357253.1"/>
    </source>
</evidence>
<evidence type="ECO:0000256" key="1">
    <source>
        <dbReference type="SAM" id="Phobius"/>
    </source>
</evidence>
<dbReference type="AlphaFoldDB" id="A0A5N6ZJ49"/>
<feature type="transmembrane region" description="Helical" evidence="1">
    <location>
        <begin position="94"/>
        <end position="113"/>
    </location>
</feature>
<name>A0A5N6ZJ49_9EURO</name>
<dbReference type="RefSeq" id="XP_031920334.1">
    <property type="nucleotide sequence ID" value="XM_032077938.1"/>
</dbReference>
<keyword evidence="1" id="KW-0812">Transmembrane</keyword>
<organism evidence="2 3">
    <name type="scientific">Aspergillus caelatus</name>
    <dbReference type="NCBI Taxonomy" id="61420"/>
    <lineage>
        <taxon>Eukaryota</taxon>
        <taxon>Fungi</taxon>
        <taxon>Dikarya</taxon>
        <taxon>Ascomycota</taxon>
        <taxon>Pezizomycotina</taxon>
        <taxon>Eurotiomycetes</taxon>
        <taxon>Eurotiomycetidae</taxon>
        <taxon>Eurotiales</taxon>
        <taxon>Aspergillaceae</taxon>
        <taxon>Aspergillus</taxon>
        <taxon>Aspergillus subgen. Circumdati</taxon>
    </lineage>
</organism>
<accession>A0A5N6ZJ49</accession>
<keyword evidence="1" id="KW-1133">Transmembrane helix</keyword>
<dbReference type="EMBL" id="ML738071">
    <property type="protein sequence ID" value="KAE8357253.1"/>
    <property type="molecule type" value="Genomic_DNA"/>
</dbReference>
<dbReference type="GeneID" id="43662384"/>
<reference evidence="2 3" key="1">
    <citation type="submission" date="2019-04" db="EMBL/GenBank/DDBJ databases">
        <title>Friends and foes A comparative genomics studyof 23 Aspergillus species from section Flavi.</title>
        <authorList>
            <consortium name="DOE Joint Genome Institute"/>
            <person name="Kjaerbolling I."/>
            <person name="Vesth T."/>
            <person name="Frisvad J.C."/>
            <person name="Nybo J.L."/>
            <person name="Theobald S."/>
            <person name="Kildgaard S."/>
            <person name="Isbrandt T."/>
            <person name="Kuo A."/>
            <person name="Sato A."/>
            <person name="Lyhne E.K."/>
            <person name="Kogle M.E."/>
            <person name="Wiebenga A."/>
            <person name="Kun R.S."/>
            <person name="Lubbers R.J."/>
            <person name="Makela M.R."/>
            <person name="Barry K."/>
            <person name="Chovatia M."/>
            <person name="Clum A."/>
            <person name="Daum C."/>
            <person name="Haridas S."/>
            <person name="He G."/>
            <person name="LaButti K."/>
            <person name="Lipzen A."/>
            <person name="Mondo S."/>
            <person name="Riley R."/>
            <person name="Salamov A."/>
            <person name="Simmons B.A."/>
            <person name="Magnuson J.K."/>
            <person name="Henrissat B."/>
            <person name="Mortensen U.H."/>
            <person name="Larsen T.O."/>
            <person name="Devries R.P."/>
            <person name="Grigoriev I.V."/>
            <person name="Machida M."/>
            <person name="Baker S.E."/>
            <person name="Andersen M.R."/>
        </authorList>
    </citation>
    <scope>NUCLEOTIDE SEQUENCE [LARGE SCALE GENOMIC DNA]</scope>
    <source>
        <strain evidence="2 3">CBS 763.97</strain>
    </source>
</reference>
<gene>
    <name evidence="2" type="ORF">BDV27DRAFT_91515</name>
</gene>
<dbReference type="Proteomes" id="UP000326268">
    <property type="component" value="Unassembled WGS sequence"/>
</dbReference>